<dbReference type="EMBL" id="CP001804">
    <property type="protein sequence ID" value="ACY16399.1"/>
    <property type="molecule type" value="Genomic_DNA"/>
</dbReference>
<keyword evidence="3" id="KW-1185">Reference proteome</keyword>
<dbReference type="KEGG" id="hoh:Hoch_3900"/>
<evidence type="ECO:0000313" key="3">
    <source>
        <dbReference type="Proteomes" id="UP000001880"/>
    </source>
</evidence>
<sequence length="143" mass="15263">MADRSSRKQLTQEVLAPQNPHGGLGVLIVASLAMFLAVASSALVLRVRMAKTCPSQAASAERQLPVAVDWHGTKKAPRAASSCGVPAYRSNPDGSVSVQYRVCTEDDAPTRRATVISLDRLQLAPLERDVRQAQRSAATARAD</sequence>
<organism evidence="2 3">
    <name type="scientific">Haliangium ochraceum (strain DSM 14365 / JCM 11303 / SMP-2)</name>
    <dbReference type="NCBI Taxonomy" id="502025"/>
    <lineage>
        <taxon>Bacteria</taxon>
        <taxon>Pseudomonadati</taxon>
        <taxon>Myxococcota</taxon>
        <taxon>Polyangia</taxon>
        <taxon>Haliangiales</taxon>
        <taxon>Kofleriaceae</taxon>
        <taxon>Haliangium</taxon>
    </lineage>
</organism>
<reference evidence="2 3" key="1">
    <citation type="journal article" date="2010" name="Stand. Genomic Sci.">
        <title>Complete genome sequence of Haliangium ochraceum type strain (SMP-2).</title>
        <authorList>
            <consortium name="US DOE Joint Genome Institute (JGI-PGF)"/>
            <person name="Ivanova N."/>
            <person name="Daum C."/>
            <person name="Lang E."/>
            <person name="Abt B."/>
            <person name="Kopitz M."/>
            <person name="Saunders E."/>
            <person name="Lapidus A."/>
            <person name="Lucas S."/>
            <person name="Glavina Del Rio T."/>
            <person name="Nolan M."/>
            <person name="Tice H."/>
            <person name="Copeland A."/>
            <person name="Cheng J.F."/>
            <person name="Chen F."/>
            <person name="Bruce D."/>
            <person name="Goodwin L."/>
            <person name="Pitluck S."/>
            <person name="Mavromatis K."/>
            <person name="Pati A."/>
            <person name="Mikhailova N."/>
            <person name="Chen A."/>
            <person name="Palaniappan K."/>
            <person name="Land M."/>
            <person name="Hauser L."/>
            <person name="Chang Y.J."/>
            <person name="Jeffries C.D."/>
            <person name="Detter J.C."/>
            <person name="Brettin T."/>
            <person name="Rohde M."/>
            <person name="Goker M."/>
            <person name="Bristow J."/>
            <person name="Markowitz V."/>
            <person name="Eisen J.A."/>
            <person name="Hugenholtz P."/>
            <person name="Kyrpides N.C."/>
            <person name="Klenk H.P."/>
        </authorList>
    </citation>
    <scope>NUCLEOTIDE SEQUENCE [LARGE SCALE GENOMIC DNA]</scope>
    <source>
        <strain evidence="3">DSM 14365 / CIP 107738 / JCM 11303 / AJ 13395 / SMP-2</strain>
    </source>
</reference>
<dbReference type="STRING" id="502025.Hoch_3900"/>
<dbReference type="RefSeq" id="WP_012828998.1">
    <property type="nucleotide sequence ID" value="NC_013440.1"/>
</dbReference>
<gene>
    <name evidence="2" type="ordered locus">Hoch_3900</name>
</gene>
<evidence type="ECO:0000313" key="2">
    <source>
        <dbReference type="EMBL" id="ACY16399.1"/>
    </source>
</evidence>
<evidence type="ECO:0000256" key="1">
    <source>
        <dbReference type="SAM" id="Phobius"/>
    </source>
</evidence>
<protein>
    <submittedName>
        <fullName evidence="2">Uncharacterized protein</fullName>
    </submittedName>
</protein>
<keyword evidence="1" id="KW-1133">Transmembrane helix</keyword>
<keyword evidence="1" id="KW-0812">Transmembrane</keyword>
<accession>D0LZD7</accession>
<dbReference type="AlphaFoldDB" id="D0LZD7"/>
<dbReference type="Proteomes" id="UP000001880">
    <property type="component" value="Chromosome"/>
</dbReference>
<keyword evidence="1" id="KW-0472">Membrane</keyword>
<feature type="transmembrane region" description="Helical" evidence="1">
    <location>
        <begin position="24"/>
        <end position="45"/>
    </location>
</feature>
<name>D0LZD7_HALO1</name>
<proteinExistence type="predicted"/>
<dbReference type="HOGENOM" id="CLU_1803504_0_0_7"/>